<dbReference type="EMBL" id="MU167316">
    <property type="protein sequence ID" value="KAG0143540.1"/>
    <property type="molecule type" value="Genomic_DNA"/>
</dbReference>
<sequence length="224" mass="26542">ESERDQKSINSLHNSEFSKETNELLKSWTPWDYTSISTNIQNTNSSRNNSTHLHLAKEEQEEINQSFFDLHLFNKKNNHHHHHQDHNKKKEKDHSNYNKLKKPKPIIKKSSSSSSLFIFKKKKNNNIGNNNKHISIHILNEPNHQKAENIIKNKYSKIILNNQKKINHQINNNINNHDDDDDNEHYKFYVNNDNHKPKQLISLELAQWIESQKKEIDHNIGIAK</sequence>
<evidence type="ECO:0000313" key="2">
    <source>
        <dbReference type="EMBL" id="KAG0143540.1"/>
    </source>
</evidence>
<accession>A0A9P6NH49</accession>
<reference evidence="2" key="1">
    <citation type="submission" date="2013-11" db="EMBL/GenBank/DDBJ databases">
        <title>Genome sequence of the fusiform rust pathogen reveals effectors for host alternation and coevolution with pine.</title>
        <authorList>
            <consortium name="DOE Joint Genome Institute"/>
            <person name="Smith K."/>
            <person name="Pendleton A."/>
            <person name="Kubisiak T."/>
            <person name="Anderson C."/>
            <person name="Salamov A."/>
            <person name="Aerts A."/>
            <person name="Riley R."/>
            <person name="Clum A."/>
            <person name="Lindquist E."/>
            <person name="Ence D."/>
            <person name="Campbell M."/>
            <person name="Kronenberg Z."/>
            <person name="Feau N."/>
            <person name="Dhillon B."/>
            <person name="Hamelin R."/>
            <person name="Burleigh J."/>
            <person name="Smith J."/>
            <person name="Yandell M."/>
            <person name="Nelson C."/>
            <person name="Grigoriev I."/>
            <person name="Davis J."/>
        </authorList>
    </citation>
    <scope>NUCLEOTIDE SEQUENCE</scope>
    <source>
        <strain evidence="2">G11</strain>
    </source>
</reference>
<dbReference type="Proteomes" id="UP000886653">
    <property type="component" value="Unassembled WGS sequence"/>
</dbReference>
<keyword evidence="3" id="KW-1185">Reference proteome</keyword>
<proteinExistence type="predicted"/>
<evidence type="ECO:0000256" key="1">
    <source>
        <dbReference type="SAM" id="MobiDB-lite"/>
    </source>
</evidence>
<organism evidence="2 3">
    <name type="scientific">Cronartium quercuum f. sp. fusiforme G11</name>
    <dbReference type="NCBI Taxonomy" id="708437"/>
    <lineage>
        <taxon>Eukaryota</taxon>
        <taxon>Fungi</taxon>
        <taxon>Dikarya</taxon>
        <taxon>Basidiomycota</taxon>
        <taxon>Pucciniomycotina</taxon>
        <taxon>Pucciniomycetes</taxon>
        <taxon>Pucciniales</taxon>
        <taxon>Coleosporiaceae</taxon>
        <taxon>Cronartium</taxon>
    </lineage>
</organism>
<feature type="region of interest" description="Disordered" evidence="1">
    <location>
        <begin position="77"/>
        <end position="109"/>
    </location>
</feature>
<evidence type="ECO:0000313" key="3">
    <source>
        <dbReference type="Proteomes" id="UP000886653"/>
    </source>
</evidence>
<feature type="non-terminal residue" evidence="2">
    <location>
        <position position="1"/>
    </location>
</feature>
<feature type="compositionally biased region" description="Basic residues" evidence="1">
    <location>
        <begin position="77"/>
        <end position="87"/>
    </location>
</feature>
<dbReference type="AlphaFoldDB" id="A0A9P6NH49"/>
<protein>
    <submittedName>
        <fullName evidence="2">Uncharacterized protein</fullName>
    </submittedName>
</protein>
<name>A0A9P6NH49_9BASI</name>
<gene>
    <name evidence="2" type="ORF">CROQUDRAFT_96133</name>
</gene>
<comment type="caution">
    <text evidence="2">The sequence shown here is derived from an EMBL/GenBank/DDBJ whole genome shotgun (WGS) entry which is preliminary data.</text>
</comment>